<sequence length="150" mass="16262">MFVGMSDLDLAEELRAAIGDFVRRARVHDEMPPGQAAVLGHLARSGPLSIADLARLEQVKHQSMARTVGLLADQALVALGRHDADRRQVMLTLTTAGADALASARLARAAGIARAIRDLDDDELEVIRRIPEVLRKLQPAEPERASTTRS</sequence>
<evidence type="ECO:0000259" key="1">
    <source>
        <dbReference type="PROSITE" id="PS50995"/>
    </source>
</evidence>
<dbReference type="InterPro" id="IPR036390">
    <property type="entry name" value="WH_DNA-bd_sf"/>
</dbReference>
<gene>
    <name evidence="2" type="ORF">Acy02nite_90860</name>
</gene>
<dbReference type="Pfam" id="PF12802">
    <property type="entry name" value="MarR_2"/>
    <property type="match status" value="1"/>
</dbReference>
<dbReference type="SUPFAM" id="SSF46785">
    <property type="entry name" value="Winged helix' DNA-binding domain"/>
    <property type="match status" value="1"/>
</dbReference>
<organism evidence="2 3">
    <name type="scientific">Actinoplanes cyaneus</name>
    <dbReference type="NCBI Taxonomy" id="52696"/>
    <lineage>
        <taxon>Bacteria</taxon>
        <taxon>Bacillati</taxon>
        <taxon>Actinomycetota</taxon>
        <taxon>Actinomycetes</taxon>
        <taxon>Micromonosporales</taxon>
        <taxon>Micromonosporaceae</taxon>
        <taxon>Actinoplanes</taxon>
    </lineage>
</organism>
<dbReference type="SMART" id="SM00347">
    <property type="entry name" value="HTH_MARR"/>
    <property type="match status" value="1"/>
</dbReference>
<dbReference type="InterPro" id="IPR036388">
    <property type="entry name" value="WH-like_DNA-bd_sf"/>
</dbReference>
<dbReference type="AlphaFoldDB" id="A0A919IS51"/>
<dbReference type="InterPro" id="IPR052526">
    <property type="entry name" value="HTH-type_Bedaq_tolerance"/>
</dbReference>
<dbReference type="Proteomes" id="UP000619479">
    <property type="component" value="Unassembled WGS sequence"/>
</dbReference>
<evidence type="ECO:0000313" key="2">
    <source>
        <dbReference type="EMBL" id="GID71205.1"/>
    </source>
</evidence>
<dbReference type="Gene3D" id="1.10.10.10">
    <property type="entry name" value="Winged helix-like DNA-binding domain superfamily/Winged helix DNA-binding domain"/>
    <property type="match status" value="1"/>
</dbReference>
<dbReference type="InterPro" id="IPR000835">
    <property type="entry name" value="HTH_MarR-typ"/>
</dbReference>
<dbReference type="PROSITE" id="PS50995">
    <property type="entry name" value="HTH_MARR_2"/>
    <property type="match status" value="1"/>
</dbReference>
<keyword evidence="3" id="KW-1185">Reference proteome</keyword>
<reference evidence="2" key="1">
    <citation type="submission" date="2021-01" db="EMBL/GenBank/DDBJ databases">
        <title>Whole genome shotgun sequence of Actinoplanes cyaneus NBRC 14990.</title>
        <authorList>
            <person name="Komaki H."/>
            <person name="Tamura T."/>
        </authorList>
    </citation>
    <scope>NUCLEOTIDE SEQUENCE</scope>
    <source>
        <strain evidence="2">NBRC 14990</strain>
    </source>
</reference>
<dbReference type="PANTHER" id="PTHR39515">
    <property type="entry name" value="CONSERVED PROTEIN"/>
    <property type="match status" value="1"/>
</dbReference>
<comment type="caution">
    <text evidence="2">The sequence shown here is derived from an EMBL/GenBank/DDBJ whole genome shotgun (WGS) entry which is preliminary data.</text>
</comment>
<dbReference type="GO" id="GO:0003700">
    <property type="term" value="F:DNA-binding transcription factor activity"/>
    <property type="evidence" value="ECO:0007669"/>
    <property type="project" value="InterPro"/>
</dbReference>
<dbReference type="PANTHER" id="PTHR39515:SF2">
    <property type="entry name" value="HTH-TYPE TRANSCRIPTIONAL REGULATOR RV0880"/>
    <property type="match status" value="1"/>
</dbReference>
<feature type="domain" description="HTH marR-type" evidence="1">
    <location>
        <begin position="7"/>
        <end position="136"/>
    </location>
</feature>
<proteinExistence type="predicted"/>
<evidence type="ECO:0000313" key="3">
    <source>
        <dbReference type="Proteomes" id="UP000619479"/>
    </source>
</evidence>
<dbReference type="EMBL" id="BOMH01000106">
    <property type="protein sequence ID" value="GID71205.1"/>
    <property type="molecule type" value="Genomic_DNA"/>
</dbReference>
<accession>A0A919IS51</accession>
<name>A0A919IS51_9ACTN</name>
<protein>
    <submittedName>
        <fullName evidence="2">MarR family transcriptional regulator</fullName>
    </submittedName>
</protein>